<evidence type="ECO:0000313" key="1">
    <source>
        <dbReference type="EMBL" id="RBA14782.1"/>
    </source>
</evidence>
<comment type="caution">
    <text evidence="1">The sequence shown here is derived from an EMBL/GenBank/DDBJ whole genome shotgun (WGS) entry which is preliminary data.</text>
</comment>
<proteinExistence type="predicted"/>
<reference evidence="1 2" key="1">
    <citation type="submission" date="2017-12" db="EMBL/GenBank/DDBJ databases">
        <title>Genome sequence of the mycotoxigenic crop pathogen Fusarium proliferatum, strain ITEM 2341 from Date Palm.</title>
        <authorList>
            <person name="Almiman B.F."/>
            <person name="Shittu T.A."/>
            <person name="Muthumeenakshi S."/>
            <person name="Baroncelli R."/>
            <person name="Sreenivasaprasada S."/>
        </authorList>
    </citation>
    <scope>NUCLEOTIDE SEQUENCE [LARGE SCALE GENOMIC DNA]</scope>
    <source>
        <strain evidence="1 2">ITEM 2341</strain>
    </source>
</reference>
<protein>
    <recommendedName>
        <fullName evidence="3">Mating type protein 1-2-9</fullName>
    </recommendedName>
</protein>
<sequence>MQDIQALLNGEALNHLAPVYGGRWQMLSRVDNIILIAYVLEDGTQVMTTTVNVAFDAQTAAGLCWQHIYNFPAASNPGVFWEDESSQAQPAIISNAQMANSAPMDQQPNNTWTAGPTGAQAGGAPVLANPQLHAPYQPIINNVQGQQQPDNQAQTLAAPDSGGMDLFQQTQPVDMSGGPPGDLSVFQDSGDTVFDAGQFVGQNGQIHNIHQW</sequence>
<dbReference type="EMBL" id="PKMI01000026">
    <property type="protein sequence ID" value="RBA14782.1"/>
    <property type="molecule type" value="Genomic_DNA"/>
</dbReference>
<dbReference type="Proteomes" id="UP000251714">
    <property type="component" value="Unassembled WGS sequence"/>
</dbReference>
<dbReference type="AlphaFoldDB" id="A0A365N257"/>
<organism evidence="1 2">
    <name type="scientific">Gibberella intermedia</name>
    <name type="common">Bulb rot disease fungus</name>
    <name type="synonym">Fusarium proliferatum</name>
    <dbReference type="NCBI Taxonomy" id="948311"/>
    <lineage>
        <taxon>Eukaryota</taxon>
        <taxon>Fungi</taxon>
        <taxon>Dikarya</taxon>
        <taxon>Ascomycota</taxon>
        <taxon>Pezizomycotina</taxon>
        <taxon>Sordariomycetes</taxon>
        <taxon>Hypocreomycetidae</taxon>
        <taxon>Hypocreales</taxon>
        <taxon>Nectriaceae</taxon>
        <taxon>Fusarium</taxon>
        <taxon>Fusarium fujikuroi species complex</taxon>
    </lineage>
</organism>
<evidence type="ECO:0000313" key="2">
    <source>
        <dbReference type="Proteomes" id="UP000251714"/>
    </source>
</evidence>
<gene>
    <name evidence="1" type="ORF">FPRO05_13327</name>
</gene>
<name>A0A365N257_GIBIN</name>
<evidence type="ECO:0008006" key="3">
    <source>
        <dbReference type="Google" id="ProtNLM"/>
    </source>
</evidence>
<accession>A0A365N257</accession>